<keyword evidence="4" id="KW-1185">Reference proteome</keyword>
<feature type="chain" id="PRO_5046063143" description="Lipoprotein" evidence="2">
    <location>
        <begin position="22"/>
        <end position="70"/>
    </location>
</feature>
<evidence type="ECO:0000313" key="4">
    <source>
        <dbReference type="Proteomes" id="UP001055057"/>
    </source>
</evidence>
<evidence type="ECO:0000256" key="1">
    <source>
        <dbReference type="SAM" id="MobiDB-lite"/>
    </source>
</evidence>
<dbReference type="Proteomes" id="UP001055057">
    <property type="component" value="Unassembled WGS sequence"/>
</dbReference>
<accession>A0ABQ4TUF0</accession>
<dbReference type="RefSeq" id="WP_238181298.1">
    <property type="nucleotide sequence ID" value="NZ_BPRB01000046.1"/>
</dbReference>
<protein>
    <recommendedName>
        <fullName evidence="5">Lipoprotein</fullName>
    </recommendedName>
</protein>
<evidence type="ECO:0000313" key="3">
    <source>
        <dbReference type="EMBL" id="GJE58691.1"/>
    </source>
</evidence>
<feature type="region of interest" description="Disordered" evidence="1">
    <location>
        <begin position="29"/>
        <end position="70"/>
    </location>
</feature>
<dbReference type="EMBL" id="BPRB01000046">
    <property type="protein sequence ID" value="GJE58691.1"/>
    <property type="molecule type" value="Genomic_DNA"/>
</dbReference>
<evidence type="ECO:0000256" key="2">
    <source>
        <dbReference type="SAM" id="SignalP"/>
    </source>
</evidence>
<comment type="caution">
    <text evidence="3">The sequence shown here is derived from an EMBL/GenBank/DDBJ whole genome shotgun (WGS) entry which is preliminary data.</text>
</comment>
<reference evidence="3" key="2">
    <citation type="submission" date="2021-08" db="EMBL/GenBank/DDBJ databases">
        <authorList>
            <person name="Tani A."/>
            <person name="Ola A."/>
            <person name="Ogura Y."/>
            <person name="Katsura K."/>
            <person name="Hayashi T."/>
        </authorList>
    </citation>
    <scope>NUCLEOTIDE SEQUENCE</scope>
    <source>
        <strain evidence="3">DSM 23632</strain>
    </source>
</reference>
<name>A0ABQ4TUF0_9HYPH</name>
<dbReference type="PROSITE" id="PS51257">
    <property type="entry name" value="PROKAR_LIPOPROTEIN"/>
    <property type="match status" value="1"/>
</dbReference>
<evidence type="ECO:0008006" key="5">
    <source>
        <dbReference type="Google" id="ProtNLM"/>
    </source>
</evidence>
<gene>
    <name evidence="3" type="ORF">MPOCJGCO_0773</name>
</gene>
<feature type="signal peptide" evidence="2">
    <location>
        <begin position="1"/>
        <end position="21"/>
    </location>
</feature>
<proteinExistence type="predicted"/>
<keyword evidence="2" id="KW-0732">Signal</keyword>
<sequence>MLVKTTIGLALLTALALGGCAQRVATLEGPPGRVPTNPFASNYPSAPPSPADAERRARGGGLLPPGRIPQ</sequence>
<organism evidence="3 4">
    <name type="scientific">Methylobacterium trifolii</name>
    <dbReference type="NCBI Taxonomy" id="1003092"/>
    <lineage>
        <taxon>Bacteria</taxon>
        <taxon>Pseudomonadati</taxon>
        <taxon>Pseudomonadota</taxon>
        <taxon>Alphaproteobacteria</taxon>
        <taxon>Hyphomicrobiales</taxon>
        <taxon>Methylobacteriaceae</taxon>
        <taxon>Methylobacterium</taxon>
    </lineage>
</organism>
<reference evidence="3" key="1">
    <citation type="journal article" date="2021" name="Front. Microbiol.">
        <title>Comprehensive Comparative Genomics and Phenotyping of Methylobacterium Species.</title>
        <authorList>
            <person name="Alessa O."/>
            <person name="Ogura Y."/>
            <person name="Fujitani Y."/>
            <person name="Takami H."/>
            <person name="Hayashi T."/>
            <person name="Sahin N."/>
            <person name="Tani A."/>
        </authorList>
    </citation>
    <scope>NUCLEOTIDE SEQUENCE</scope>
    <source>
        <strain evidence="3">DSM 23632</strain>
    </source>
</reference>